<name>A0A238D109_THIDL</name>
<reference evidence="2 3" key="1">
    <citation type="submission" date="2016-06" db="EMBL/GenBank/DDBJ databases">
        <authorList>
            <person name="Kjaerup R.B."/>
            <person name="Dalgaard T.S."/>
            <person name="Juul-Madsen H.R."/>
        </authorList>
    </citation>
    <scope>NUCLEOTIDE SEQUENCE [LARGE SCALE GENOMIC DNA]</scope>
    <source>
        <strain evidence="2 3">DSM 16361</strain>
    </source>
</reference>
<proteinExistence type="predicted"/>
<feature type="region of interest" description="Disordered" evidence="1">
    <location>
        <begin position="452"/>
        <end position="478"/>
    </location>
</feature>
<dbReference type="RefSeq" id="WP_094159368.1">
    <property type="nucleotide sequence ID" value="NZ_LT592170.1"/>
</dbReference>
<organism evidence="2 3">
    <name type="scientific">Thiomonas delicata</name>
    <name type="common">Thiomonas cuprina</name>
    <dbReference type="NCBI Taxonomy" id="364030"/>
    <lineage>
        <taxon>Bacteria</taxon>
        <taxon>Pseudomonadati</taxon>
        <taxon>Pseudomonadota</taxon>
        <taxon>Betaproteobacteria</taxon>
        <taxon>Burkholderiales</taxon>
        <taxon>Thiomonas</taxon>
    </lineage>
</organism>
<dbReference type="Proteomes" id="UP000214566">
    <property type="component" value="Unassembled WGS sequence"/>
</dbReference>
<accession>A0A238D109</accession>
<feature type="compositionally biased region" description="Basic residues" evidence="1">
    <location>
        <begin position="191"/>
        <end position="201"/>
    </location>
</feature>
<evidence type="ECO:0000313" key="3">
    <source>
        <dbReference type="Proteomes" id="UP000214566"/>
    </source>
</evidence>
<dbReference type="OrthoDB" id="5439087at2"/>
<keyword evidence="3" id="KW-1185">Reference proteome</keyword>
<dbReference type="EMBL" id="FLMQ01000045">
    <property type="protein sequence ID" value="SBP86958.1"/>
    <property type="molecule type" value="Genomic_DNA"/>
</dbReference>
<protein>
    <submittedName>
        <fullName evidence="2">Uncharacterized protein</fullName>
    </submittedName>
</protein>
<feature type="region of interest" description="Disordered" evidence="1">
    <location>
        <begin position="723"/>
        <end position="747"/>
    </location>
</feature>
<sequence length="773" mass="87164">MSEIYSGCMLIQYDKNEKVVPVARVVACDARMGEAVVVPLREKPKVGRRVHYIKSPARVSLEALRADIAKKELVVARYEAPSHQLLRPEQLVRDKKEDQAPDLNRRTRRTLRSWYARAMELYELIRPFVEGRTIEEIAFDPKRRGWPKRRAEELERKCAPKIARTLNAYILGMGEMPGALLPGYAFSGAPGRRKLSRRKTGKPRDPSLRPASEAVGRNCDEEVRKLFALGWKKFRKAGVSITEAFHETKHRYFVDSVSYDGVTATVELKKEAKDYTVEQFQYWGERADEVLETKGTPLVLSPDAIRRAARMGSMKGRFPAYNDEAFVDSTSTDQTLVSCASRLKILGSPWRTVVMGGAVNYIFGVHVGFENVASMTTLLAILHAAEDKVDFCARYGIHIEPDDWLATTFHRHPGDNGEPKGNDAMEALQEMEAGASFGPAYIALNKSPLESDHQKKHRRVDHRTPGSTMGRVSKRGEPSRAELARLNFPEYMALLIKDILYHNNEEIIELPTLEMRRAGVEPTRRGVILWMKQNGYVASAPRTLDNLRVRCLPALKGVIHQDGVHLLDPTTKTRRLIPNLVYRSEWLNRHVLSTHKAAKNVTLHLDPSNPSESWIHLEGLHKIELITHDPEMRELTLLDWLTLMHDDRLNGYLGRVARTQAAVNRIEEVRRATARADKERKAEMHALAEDGKVPSKTALRKGISKNKAEELAAMTGIPKLTESLQGEASARGATQEASRMVVRPPSEHALLDPFEALVNQSLRQGSEPTVSQE</sequence>
<evidence type="ECO:0000256" key="1">
    <source>
        <dbReference type="SAM" id="MobiDB-lite"/>
    </source>
</evidence>
<feature type="region of interest" description="Disordered" evidence="1">
    <location>
        <begin position="190"/>
        <end position="213"/>
    </location>
</feature>
<gene>
    <name evidence="2" type="ORF">THIARS_50206</name>
</gene>
<dbReference type="AlphaFoldDB" id="A0A238D109"/>
<evidence type="ECO:0000313" key="2">
    <source>
        <dbReference type="EMBL" id="SBP86958.1"/>
    </source>
</evidence>